<dbReference type="KEGG" id="pson:JI735_06730"/>
<gene>
    <name evidence="12" type="ORF">JI735_06730</name>
</gene>
<dbReference type="Proteomes" id="UP000595841">
    <property type="component" value="Chromosome"/>
</dbReference>
<evidence type="ECO:0000256" key="7">
    <source>
        <dbReference type="ARBA" id="ARBA00022989"/>
    </source>
</evidence>
<evidence type="ECO:0000256" key="9">
    <source>
        <dbReference type="SAM" id="Phobius"/>
    </source>
</evidence>
<dbReference type="SMART" id="SM00382">
    <property type="entry name" value="AAA"/>
    <property type="match status" value="1"/>
</dbReference>
<sequence length="586" mass="64246">MIKLMKQLKPFKLAIAAVLILVFLQSMGDLYLPTLMSDIVDKGIVQGDRSYIWRIGGFMLLVAAGGALCSIIASYLSAKIAAGFGKNTRSRMFNHVENFTLHEFDKLGTASLITRTTNDITQVQTVLTMMLRMMIGAPMMMIGGIIMAISEDAKLSLIFVVVIPLLVGAILFIGMKGLPLFKAIQVKLDKLNRVLREHLTGIRVIRSFNRISHENERFTEANKDLTDTAIKVNKIMAGLMPLMMIVMNFSMIAILYYGGIRIGDGDLQVGSLMAFIQYAMQIMFSLIMVSMMFVLIPRASASALRINEVLDMQPEITDPTAGQLQTTAAATRKDGRGNMHGFVEFDNVSFSYPGAEQPALAGISFSAKPGEITAIIGGTGSGKSTLLSMIPRFYDVSEGAVRVDGVDVREMTQEKLRSKIGYIPQKAVLFTGTINENIRYGKEEATEEEVIHAAKIAQAYDFVTAMKDGFNSEISQGGGNVSGGQKQRLSIARALVRKPEVYLFDDSFSALDFKTDAKLRAALKGETTESTVIIVAQRVSTVMDADRIIVLDEGQIAGMGTHRELMDNSEVYREIVSSQLSEEEIA</sequence>
<evidence type="ECO:0000313" key="12">
    <source>
        <dbReference type="EMBL" id="QQZ62304.1"/>
    </source>
</evidence>
<dbReference type="FunFam" id="3.40.50.300:FF:000854">
    <property type="entry name" value="Multidrug ABC transporter ATP-binding protein"/>
    <property type="match status" value="1"/>
</dbReference>
<dbReference type="RefSeq" id="WP_039838810.1">
    <property type="nucleotide sequence ID" value="NZ_CP068595.1"/>
</dbReference>
<accession>A0A974SEC1</accession>
<comment type="subcellular location">
    <subcellularLocation>
        <location evidence="1">Cell membrane</location>
        <topology evidence="1">Multi-pass membrane protein</topology>
    </subcellularLocation>
</comment>
<feature type="transmembrane region" description="Helical" evidence="9">
    <location>
        <begin position="278"/>
        <end position="296"/>
    </location>
</feature>
<dbReference type="InterPro" id="IPR011527">
    <property type="entry name" value="ABC1_TM_dom"/>
</dbReference>
<keyword evidence="4 9" id="KW-0812">Transmembrane</keyword>
<dbReference type="GO" id="GO:0016887">
    <property type="term" value="F:ATP hydrolysis activity"/>
    <property type="evidence" value="ECO:0007669"/>
    <property type="project" value="InterPro"/>
</dbReference>
<keyword evidence="13" id="KW-1185">Reference proteome</keyword>
<dbReference type="PROSITE" id="PS50929">
    <property type="entry name" value="ABC_TM1F"/>
    <property type="match status" value="1"/>
</dbReference>
<evidence type="ECO:0000256" key="2">
    <source>
        <dbReference type="ARBA" id="ARBA00022448"/>
    </source>
</evidence>
<feature type="transmembrane region" description="Helical" evidence="9">
    <location>
        <begin position="155"/>
        <end position="175"/>
    </location>
</feature>
<dbReference type="InterPro" id="IPR003439">
    <property type="entry name" value="ABC_transporter-like_ATP-bd"/>
</dbReference>
<evidence type="ECO:0000256" key="4">
    <source>
        <dbReference type="ARBA" id="ARBA00022692"/>
    </source>
</evidence>
<keyword evidence="3" id="KW-1003">Cell membrane</keyword>
<feature type="transmembrane region" description="Helical" evidence="9">
    <location>
        <begin position="239"/>
        <end position="258"/>
    </location>
</feature>
<dbReference type="AlphaFoldDB" id="A0A974SEC1"/>
<dbReference type="SUPFAM" id="SSF90123">
    <property type="entry name" value="ABC transporter transmembrane region"/>
    <property type="match status" value="1"/>
</dbReference>
<feature type="transmembrane region" description="Helical" evidence="9">
    <location>
        <begin position="52"/>
        <end position="76"/>
    </location>
</feature>
<dbReference type="Gene3D" id="3.40.50.300">
    <property type="entry name" value="P-loop containing nucleotide triphosphate hydrolases"/>
    <property type="match status" value="1"/>
</dbReference>
<evidence type="ECO:0000256" key="3">
    <source>
        <dbReference type="ARBA" id="ARBA00022475"/>
    </source>
</evidence>
<dbReference type="InterPro" id="IPR017871">
    <property type="entry name" value="ABC_transporter-like_CS"/>
</dbReference>
<dbReference type="Pfam" id="PF00005">
    <property type="entry name" value="ABC_tran"/>
    <property type="match status" value="1"/>
</dbReference>
<dbReference type="Gene3D" id="1.20.1560.10">
    <property type="entry name" value="ABC transporter type 1, transmembrane domain"/>
    <property type="match status" value="1"/>
</dbReference>
<dbReference type="Pfam" id="PF00664">
    <property type="entry name" value="ABC_membrane"/>
    <property type="match status" value="1"/>
</dbReference>
<evidence type="ECO:0000256" key="6">
    <source>
        <dbReference type="ARBA" id="ARBA00022840"/>
    </source>
</evidence>
<evidence type="ECO:0000256" key="8">
    <source>
        <dbReference type="ARBA" id="ARBA00023136"/>
    </source>
</evidence>
<name>A0A974SEC1_9BACL</name>
<dbReference type="InterPro" id="IPR027417">
    <property type="entry name" value="P-loop_NTPase"/>
</dbReference>
<dbReference type="GO" id="GO:0015421">
    <property type="term" value="F:ABC-type oligopeptide transporter activity"/>
    <property type="evidence" value="ECO:0007669"/>
    <property type="project" value="TreeGrafter"/>
</dbReference>
<evidence type="ECO:0000313" key="13">
    <source>
        <dbReference type="Proteomes" id="UP000595841"/>
    </source>
</evidence>
<keyword evidence="5" id="KW-0547">Nucleotide-binding</keyword>
<keyword evidence="8 9" id="KW-0472">Membrane</keyword>
<dbReference type="InterPro" id="IPR039421">
    <property type="entry name" value="Type_1_exporter"/>
</dbReference>
<dbReference type="EMBL" id="CP068595">
    <property type="protein sequence ID" value="QQZ62304.1"/>
    <property type="molecule type" value="Genomic_DNA"/>
</dbReference>
<evidence type="ECO:0000259" key="11">
    <source>
        <dbReference type="PROSITE" id="PS50929"/>
    </source>
</evidence>
<dbReference type="InterPro" id="IPR036640">
    <property type="entry name" value="ABC1_TM_sf"/>
</dbReference>
<evidence type="ECO:0000259" key="10">
    <source>
        <dbReference type="PROSITE" id="PS50893"/>
    </source>
</evidence>
<keyword evidence="2" id="KW-0813">Transport</keyword>
<evidence type="ECO:0000256" key="5">
    <source>
        <dbReference type="ARBA" id="ARBA00022741"/>
    </source>
</evidence>
<keyword evidence="7 9" id="KW-1133">Transmembrane helix</keyword>
<dbReference type="GO" id="GO:0005524">
    <property type="term" value="F:ATP binding"/>
    <property type="evidence" value="ECO:0007669"/>
    <property type="project" value="UniProtKB-KW"/>
</dbReference>
<feature type="domain" description="ABC transporter" evidence="10">
    <location>
        <begin position="343"/>
        <end position="578"/>
    </location>
</feature>
<dbReference type="CDD" id="cd18548">
    <property type="entry name" value="ABC_6TM_Tm287_like"/>
    <property type="match status" value="1"/>
</dbReference>
<dbReference type="InterPro" id="IPR003593">
    <property type="entry name" value="AAA+_ATPase"/>
</dbReference>
<dbReference type="PROSITE" id="PS00211">
    <property type="entry name" value="ABC_TRANSPORTER_1"/>
    <property type="match status" value="1"/>
</dbReference>
<dbReference type="SUPFAM" id="SSF52540">
    <property type="entry name" value="P-loop containing nucleoside triphosphate hydrolases"/>
    <property type="match status" value="1"/>
</dbReference>
<protein>
    <submittedName>
        <fullName evidence="12">ABC transporter ATP-binding protein</fullName>
    </submittedName>
</protein>
<keyword evidence="6 12" id="KW-0067">ATP-binding</keyword>
<dbReference type="PANTHER" id="PTHR43394">
    <property type="entry name" value="ATP-DEPENDENT PERMEASE MDL1, MITOCHONDRIAL"/>
    <property type="match status" value="1"/>
</dbReference>
<feature type="transmembrane region" description="Helical" evidence="9">
    <location>
        <begin position="130"/>
        <end position="149"/>
    </location>
</feature>
<dbReference type="GO" id="GO:0005886">
    <property type="term" value="C:plasma membrane"/>
    <property type="evidence" value="ECO:0007669"/>
    <property type="project" value="UniProtKB-SubCell"/>
</dbReference>
<proteinExistence type="predicted"/>
<dbReference type="FunFam" id="1.20.1560.10:FF:000040">
    <property type="entry name" value="Multidrug ABC transporter ATP-binding protein"/>
    <property type="match status" value="1"/>
</dbReference>
<dbReference type="PROSITE" id="PS50893">
    <property type="entry name" value="ABC_TRANSPORTER_2"/>
    <property type="match status" value="1"/>
</dbReference>
<dbReference type="PANTHER" id="PTHR43394:SF1">
    <property type="entry name" value="ATP-BINDING CASSETTE SUB-FAMILY B MEMBER 10, MITOCHONDRIAL"/>
    <property type="match status" value="1"/>
</dbReference>
<reference evidence="12 13" key="1">
    <citation type="submission" date="2021-01" db="EMBL/GenBank/DDBJ databases">
        <title>Whole genome sequence of Paenibacillus sonchi LMG 24727 for comparative genomics.</title>
        <authorList>
            <person name="Lee G."/>
            <person name="Kim M.-J."/>
            <person name="Lim K."/>
            <person name="Shin J.-H."/>
        </authorList>
    </citation>
    <scope>NUCLEOTIDE SEQUENCE [LARGE SCALE GENOMIC DNA]</scope>
    <source>
        <strain evidence="12 13">LMG 24727</strain>
    </source>
</reference>
<evidence type="ECO:0000256" key="1">
    <source>
        <dbReference type="ARBA" id="ARBA00004651"/>
    </source>
</evidence>
<organism evidence="12 13">
    <name type="scientific">Paenibacillus sonchi</name>
    <dbReference type="NCBI Taxonomy" id="373687"/>
    <lineage>
        <taxon>Bacteria</taxon>
        <taxon>Bacillati</taxon>
        <taxon>Bacillota</taxon>
        <taxon>Bacilli</taxon>
        <taxon>Bacillales</taxon>
        <taxon>Paenibacillaceae</taxon>
        <taxon>Paenibacillus</taxon>
        <taxon>Paenibacillus sonchi group</taxon>
    </lineage>
</organism>
<feature type="domain" description="ABC transmembrane type-1" evidence="11">
    <location>
        <begin position="16"/>
        <end position="298"/>
    </location>
</feature>